<dbReference type="InterPro" id="IPR029044">
    <property type="entry name" value="Nucleotide-diphossugar_trans"/>
</dbReference>
<proteinExistence type="predicted"/>
<keyword evidence="3" id="KW-1185">Reference proteome</keyword>
<evidence type="ECO:0000313" key="2">
    <source>
        <dbReference type="EMBL" id="MBK1699099.1"/>
    </source>
</evidence>
<dbReference type="PANTHER" id="PTHR48090:SF7">
    <property type="entry name" value="RFBJ PROTEIN"/>
    <property type="match status" value="1"/>
</dbReference>
<sequence length="251" mass="27289">MGRCVALIPAYNEAATIADLIRRVRAQLAEVIVVDDGSHDATAAEAGRLDVQLIRHAENAGKGTSLIDGLAAARTAGFDAVVTLDADGQHRTRDIPRLLSWAAPDMLVLGSRVHDTAEMPRARRIANRIAGFFISWAAGQRIGDTQCGLRVYPGGLVDRLDLPARRSGFVFESEVLIEAARRGWRIVEVPVPAVYPARPPRHSYYRPLADTLAITAMVTGKLLARGFDPAGLVRVLRADRRHGTVDAEHRP</sequence>
<evidence type="ECO:0000259" key="1">
    <source>
        <dbReference type="Pfam" id="PF00535"/>
    </source>
</evidence>
<organism evidence="2 3">
    <name type="scientific">Rhodovibrio salinarum</name>
    <dbReference type="NCBI Taxonomy" id="1087"/>
    <lineage>
        <taxon>Bacteria</taxon>
        <taxon>Pseudomonadati</taxon>
        <taxon>Pseudomonadota</taxon>
        <taxon>Alphaproteobacteria</taxon>
        <taxon>Rhodospirillales</taxon>
        <taxon>Rhodovibrionaceae</taxon>
        <taxon>Rhodovibrio</taxon>
    </lineage>
</organism>
<dbReference type="Proteomes" id="UP000778970">
    <property type="component" value="Unassembled WGS sequence"/>
</dbReference>
<evidence type="ECO:0000313" key="3">
    <source>
        <dbReference type="Proteomes" id="UP000778970"/>
    </source>
</evidence>
<dbReference type="InterPro" id="IPR050256">
    <property type="entry name" value="Glycosyltransferase_2"/>
</dbReference>
<comment type="caution">
    <text evidence="2">The sequence shown here is derived from an EMBL/GenBank/DDBJ whole genome shotgun (WGS) entry which is preliminary data.</text>
</comment>
<dbReference type="EMBL" id="NRRE01000034">
    <property type="protein sequence ID" value="MBK1699099.1"/>
    <property type="molecule type" value="Genomic_DNA"/>
</dbReference>
<dbReference type="SUPFAM" id="SSF53448">
    <property type="entry name" value="Nucleotide-diphospho-sugar transferases"/>
    <property type="match status" value="1"/>
</dbReference>
<reference evidence="2" key="1">
    <citation type="submission" date="2017-08" db="EMBL/GenBank/DDBJ databases">
        <authorList>
            <person name="Imhoff J.F."/>
            <person name="Rahn T."/>
            <person name="Kuenzel S."/>
            <person name="Neulinger S.C."/>
        </authorList>
    </citation>
    <scope>NUCLEOTIDE SEQUENCE</scope>
    <source>
        <strain evidence="2">DSM 9154</strain>
    </source>
</reference>
<dbReference type="InterPro" id="IPR001173">
    <property type="entry name" value="Glyco_trans_2-like"/>
</dbReference>
<reference evidence="2" key="2">
    <citation type="journal article" date="2020" name="Microorganisms">
        <title>Osmotic Adaptation and Compatible Solute Biosynthesis of Phototrophic Bacteria as Revealed from Genome Analyses.</title>
        <authorList>
            <person name="Imhoff J.F."/>
            <person name="Rahn T."/>
            <person name="Kunzel S."/>
            <person name="Keller A."/>
            <person name="Neulinger S.C."/>
        </authorList>
    </citation>
    <scope>NUCLEOTIDE SEQUENCE</scope>
    <source>
        <strain evidence="2">DSM 9154</strain>
    </source>
</reference>
<feature type="domain" description="Glycosyltransferase 2-like" evidence="1">
    <location>
        <begin position="7"/>
        <end position="125"/>
    </location>
</feature>
<gene>
    <name evidence="2" type="ORF">CKO21_17790</name>
</gene>
<dbReference type="PANTHER" id="PTHR48090">
    <property type="entry name" value="UNDECAPRENYL-PHOSPHATE 4-DEOXY-4-FORMAMIDO-L-ARABINOSE TRANSFERASE-RELATED"/>
    <property type="match status" value="1"/>
</dbReference>
<dbReference type="Pfam" id="PF00535">
    <property type="entry name" value="Glycos_transf_2"/>
    <property type="match status" value="1"/>
</dbReference>
<dbReference type="CDD" id="cd04179">
    <property type="entry name" value="DPM_DPG-synthase_like"/>
    <property type="match status" value="1"/>
</dbReference>
<protein>
    <recommendedName>
        <fullName evidence="1">Glycosyltransferase 2-like domain-containing protein</fullName>
    </recommendedName>
</protein>
<accession>A0A934QMP3</accession>
<name>A0A934QMP3_9PROT</name>
<dbReference type="AlphaFoldDB" id="A0A934QMP3"/>
<dbReference type="Gene3D" id="3.90.550.10">
    <property type="entry name" value="Spore Coat Polysaccharide Biosynthesis Protein SpsA, Chain A"/>
    <property type="match status" value="1"/>
</dbReference>